<protein>
    <submittedName>
        <fullName evidence="2">Uncharacterized protein</fullName>
    </submittedName>
</protein>
<name>A0A1G7FAD9_9FLAO</name>
<organism evidence="2 3">
    <name type="scientific">Cellulophaga baltica</name>
    <dbReference type="NCBI Taxonomy" id="76594"/>
    <lineage>
        <taxon>Bacteria</taxon>
        <taxon>Pseudomonadati</taxon>
        <taxon>Bacteroidota</taxon>
        <taxon>Flavobacteriia</taxon>
        <taxon>Flavobacteriales</taxon>
        <taxon>Flavobacteriaceae</taxon>
        <taxon>Cellulophaga</taxon>
    </lineage>
</organism>
<evidence type="ECO:0000313" key="3">
    <source>
        <dbReference type="Proteomes" id="UP000182114"/>
    </source>
</evidence>
<keyword evidence="3" id="KW-1185">Reference proteome</keyword>
<dbReference type="RefSeq" id="WP_175444402.1">
    <property type="nucleotide sequence ID" value="NZ_FNBD01000003.1"/>
</dbReference>
<dbReference type="Proteomes" id="UP000182114">
    <property type="component" value="Unassembled WGS sequence"/>
</dbReference>
<keyword evidence="1" id="KW-1133">Transmembrane helix</keyword>
<proteinExistence type="predicted"/>
<evidence type="ECO:0000256" key="1">
    <source>
        <dbReference type="SAM" id="Phobius"/>
    </source>
</evidence>
<sequence>MMTIHEQTYGVKTNGMEEINAIFTNCNKFIIGIGVIAIIQFSILYMVL</sequence>
<dbReference type="AlphaFoldDB" id="A0A1G7FAD9"/>
<keyword evidence="1" id="KW-0812">Transmembrane</keyword>
<dbReference type="EMBL" id="FNBD01000003">
    <property type="protein sequence ID" value="SDE72879.1"/>
    <property type="molecule type" value="Genomic_DNA"/>
</dbReference>
<evidence type="ECO:0000313" key="2">
    <source>
        <dbReference type="EMBL" id="SDE72879.1"/>
    </source>
</evidence>
<gene>
    <name evidence="2" type="ORF">SAMN04487992_103137</name>
</gene>
<keyword evidence="1" id="KW-0472">Membrane</keyword>
<reference evidence="3" key="1">
    <citation type="submission" date="2016-10" db="EMBL/GenBank/DDBJ databases">
        <authorList>
            <person name="Varghese N."/>
            <person name="Submissions S."/>
        </authorList>
    </citation>
    <scope>NUCLEOTIDE SEQUENCE [LARGE SCALE GENOMIC DNA]</scope>
    <source>
        <strain evidence="3">DSM 24729</strain>
    </source>
</reference>
<accession>A0A1G7FAD9</accession>
<feature type="transmembrane region" description="Helical" evidence="1">
    <location>
        <begin position="29"/>
        <end position="47"/>
    </location>
</feature>